<comment type="caution">
    <text evidence="2">The sequence shown here is derived from an EMBL/GenBank/DDBJ whole genome shotgun (WGS) entry which is preliminary data.</text>
</comment>
<feature type="transmembrane region" description="Helical" evidence="1">
    <location>
        <begin position="25"/>
        <end position="46"/>
    </location>
</feature>
<accession>L7L9X1</accession>
<gene>
    <name evidence="2" type="ORF">GOHSU_27_00710</name>
</gene>
<evidence type="ECO:0000256" key="1">
    <source>
        <dbReference type="SAM" id="Phobius"/>
    </source>
</evidence>
<reference evidence="2 3" key="1">
    <citation type="submission" date="2012-12" db="EMBL/GenBank/DDBJ databases">
        <title>Whole genome shotgun sequence of Gordonia hirsuta NBRC 16056.</title>
        <authorList>
            <person name="Isaki-Nakamura S."/>
            <person name="Hosoyama A."/>
            <person name="Tsuchikane K."/>
            <person name="Katsumata H."/>
            <person name="Baba S."/>
            <person name="Yamazaki S."/>
            <person name="Fujita N."/>
        </authorList>
    </citation>
    <scope>NUCLEOTIDE SEQUENCE [LARGE SCALE GENOMIC DNA]</scope>
    <source>
        <strain evidence="2 3">NBRC 16056</strain>
    </source>
</reference>
<dbReference type="SUPFAM" id="SSF56300">
    <property type="entry name" value="Metallo-dependent phosphatases"/>
    <property type="match status" value="1"/>
</dbReference>
<evidence type="ECO:0000313" key="2">
    <source>
        <dbReference type="EMBL" id="GAC57935.1"/>
    </source>
</evidence>
<protein>
    <submittedName>
        <fullName evidence="2">Uncharacterized protein</fullName>
    </submittedName>
</protein>
<organism evidence="2 3">
    <name type="scientific">Gordonia hirsuta DSM 44140 = NBRC 16056</name>
    <dbReference type="NCBI Taxonomy" id="1121927"/>
    <lineage>
        <taxon>Bacteria</taxon>
        <taxon>Bacillati</taxon>
        <taxon>Actinomycetota</taxon>
        <taxon>Actinomycetes</taxon>
        <taxon>Mycobacteriales</taxon>
        <taxon>Gordoniaceae</taxon>
        <taxon>Gordonia</taxon>
    </lineage>
</organism>
<name>L7L9X1_9ACTN</name>
<dbReference type="InterPro" id="IPR006311">
    <property type="entry name" value="TAT_signal"/>
</dbReference>
<sequence>MCGGYCEAMPDSVPRRSRSEISRRTFLAAAGMAAGTVAAAGAGGLVSAQPGALAGANTAGTTLARVAVPGRARKGGYRKLTEGPGWPLFVRQELAPARTGRDDRRTALACFVQTTDIHITDVQSPARFEYVHPIQGPAYRPQEALGTQGAVALINRINQVGAGPFTGRRFDAVVSTGDNTDNHEHIELDWFLNLMSGGDITPNTGAKDRFEGVQALGSQLYYRPELPSGDIYKERGFVQIPGLLRAAMRTHRSPGLNMPWYSVFGNHDDQFLGTVPNGVLDWMYLSGTKFDLPGTDPAVAQIAGALRTNPAALGPLLNTLAITGPSFAVTPDERRRPFTPQQYVRAHFAPSATGAGPVGHGFSAPDGPTWYTFQLAPGVRGIAMNTTNSLGIADGSMGEKQLRWIDRQLTRFRDELVLVFSHHTSATMTAKLPNPETPGERQYLGADLVAMLKRHRNLIAWVNGHTHKNEMIAHRSTNAKHSFWEINTASHIDFPQLARIIEITDNRDGTLSIFTPLIEADSPYTADEDDLSPAGLASLYRELSYNDLHFQDDLLGRPADRNCELLLAHPHR</sequence>
<dbReference type="AlphaFoldDB" id="L7L9X1"/>
<dbReference type="PANTHER" id="PTHR43143">
    <property type="entry name" value="METALLOPHOSPHOESTERASE, CALCINEURIN SUPERFAMILY"/>
    <property type="match status" value="1"/>
</dbReference>
<evidence type="ECO:0000313" key="3">
    <source>
        <dbReference type="Proteomes" id="UP000053405"/>
    </source>
</evidence>
<dbReference type="PANTHER" id="PTHR43143:SF1">
    <property type="entry name" value="SERINE_THREONINE-PROTEIN PHOSPHATASE CPPED1"/>
    <property type="match status" value="1"/>
</dbReference>
<dbReference type="Gene3D" id="3.60.21.10">
    <property type="match status" value="1"/>
</dbReference>
<dbReference type="NCBIfam" id="TIGR03767">
    <property type="entry name" value="P_acnes_RR"/>
    <property type="match status" value="1"/>
</dbReference>
<keyword evidence="1" id="KW-0812">Transmembrane</keyword>
<dbReference type="InterPro" id="IPR029052">
    <property type="entry name" value="Metallo-depent_PP-like"/>
</dbReference>
<dbReference type="InterPro" id="IPR022506">
    <property type="entry name" value="Metallophosphoesterase_PPA1498"/>
</dbReference>
<dbReference type="EMBL" id="BANT01000027">
    <property type="protein sequence ID" value="GAC57935.1"/>
    <property type="molecule type" value="Genomic_DNA"/>
</dbReference>
<keyword evidence="1" id="KW-0472">Membrane</keyword>
<keyword evidence="1" id="KW-1133">Transmembrane helix</keyword>
<dbReference type="eggNOG" id="COG1409">
    <property type="taxonomic scope" value="Bacteria"/>
</dbReference>
<dbReference type="InterPro" id="IPR051918">
    <property type="entry name" value="STPP_CPPED1"/>
</dbReference>
<dbReference type="Proteomes" id="UP000053405">
    <property type="component" value="Unassembled WGS sequence"/>
</dbReference>
<dbReference type="PROSITE" id="PS51318">
    <property type="entry name" value="TAT"/>
    <property type="match status" value="1"/>
</dbReference>
<proteinExistence type="predicted"/>
<dbReference type="STRING" id="1121927.GOHSU_27_00710"/>
<keyword evidence="3" id="KW-1185">Reference proteome</keyword>